<dbReference type="Pfam" id="PF05899">
    <property type="entry name" value="Cupin_3"/>
    <property type="match status" value="2"/>
</dbReference>
<dbReference type="Proteomes" id="UP000252107">
    <property type="component" value="Unassembled WGS sequence"/>
</dbReference>
<dbReference type="PANTHER" id="PTHR33271">
    <property type="entry name" value="OS04G0445200 PROTEIN"/>
    <property type="match status" value="1"/>
</dbReference>
<proteinExistence type="predicted"/>
<feature type="domain" description="(S)-ureidoglycine aminohydrolase cupin" evidence="1">
    <location>
        <begin position="103"/>
        <end position="175"/>
    </location>
</feature>
<name>A0A367QM57_9NOSO</name>
<dbReference type="CDD" id="cd02227">
    <property type="entry name" value="cupin_TM1112-like"/>
    <property type="match status" value="2"/>
</dbReference>
<dbReference type="EMBL" id="LXQD01000315">
    <property type="protein sequence ID" value="RCJ25185.1"/>
    <property type="molecule type" value="Genomic_DNA"/>
</dbReference>
<gene>
    <name evidence="2" type="ORF">A6770_27990</name>
</gene>
<organism evidence="2 3">
    <name type="scientific">Nostoc minutum NIES-26</name>
    <dbReference type="NCBI Taxonomy" id="1844469"/>
    <lineage>
        <taxon>Bacteria</taxon>
        <taxon>Bacillati</taxon>
        <taxon>Cyanobacteriota</taxon>
        <taxon>Cyanophyceae</taxon>
        <taxon>Nostocales</taxon>
        <taxon>Nostocaceae</taxon>
        <taxon>Nostoc</taxon>
    </lineage>
</organism>
<dbReference type="PANTHER" id="PTHR33271:SF22">
    <property type="entry name" value="OS04G0445200 PROTEIN"/>
    <property type="match status" value="1"/>
</dbReference>
<dbReference type="InterPro" id="IPR011051">
    <property type="entry name" value="RmlC_Cupin_sf"/>
</dbReference>
<keyword evidence="3" id="KW-1185">Reference proteome</keyword>
<evidence type="ECO:0000313" key="3">
    <source>
        <dbReference type="Proteomes" id="UP000252107"/>
    </source>
</evidence>
<feature type="domain" description="(S)-ureidoglycine aminohydrolase cupin" evidence="1">
    <location>
        <begin position="16"/>
        <end position="87"/>
    </location>
</feature>
<evidence type="ECO:0000259" key="1">
    <source>
        <dbReference type="Pfam" id="PF05899"/>
    </source>
</evidence>
<dbReference type="InterPro" id="IPR008579">
    <property type="entry name" value="UGlyAH_Cupin_dom"/>
</dbReference>
<dbReference type="Gene3D" id="2.60.120.10">
    <property type="entry name" value="Jelly Rolls"/>
    <property type="match status" value="2"/>
</dbReference>
<comment type="caution">
    <text evidence="2">The sequence shown here is derived from an EMBL/GenBank/DDBJ whole genome shotgun (WGS) entry which is preliminary data.</text>
</comment>
<protein>
    <recommendedName>
        <fullName evidence="1">(S)-ureidoglycine aminohydrolase cupin domain-containing protein</fullName>
    </recommendedName>
</protein>
<reference evidence="2" key="1">
    <citation type="submission" date="2016-04" db="EMBL/GenBank/DDBJ databases">
        <authorList>
            <person name="Tabuchi Yagui T.R."/>
        </authorList>
    </citation>
    <scope>NUCLEOTIDE SEQUENCE [LARGE SCALE GENOMIC DNA]</scope>
    <source>
        <strain evidence="2">NIES-26</strain>
    </source>
</reference>
<accession>A0A367QM57</accession>
<evidence type="ECO:0000313" key="2">
    <source>
        <dbReference type="EMBL" id="RCJ25185.1"/>
    </source>
</evidence>
<sequence length="179" mass="20579">MEIKVERQATQTELDKLDVYRWPIWMKEPSKFPAFYEVAEMCYFLEGEVIVTPDSGSPVTIEAGDLVTFAAGLSCTWDVKSDIKKHYCYAIQVNQKPSEDELKDLDIFNYPIWTTEVSELAQIYDADKLCYFLEGEVLVNPIWGEPVHIHKGDLVTFHAGVACTWQVKSNVKIHYCYPD</sequence>
<dbReference type="SUPFAM" id="SSF51182">
    <property type="entry name" value="RmlC-like cupins"/>
    <property type="match status" value="2"/>
</dbReference>
<dbReference type="AlphaFoldDB" id="A0A367QM57"/>
<dbReference type="InterPro" id="IPR014710">
    <property type="entry name" value="RmlC-like_jellyroll"/>
</dbReference>